<sequence length="503" mass="54307">MASKLIGIDIGTQGTKAAIFSEDGRTLAESFRKSNLFQPEPGVVEEDPEEQLDAVCNTIKELIDKTSTNPVDIACIAIDGQMAGVIGVGDDGMNVTPYDSWLDTRCASYIKQLKAEAAEDILNKTGCAPSFNHGPKKIWWKHEQPDIYAKIKSFVQPGGYAVMRLCGLRGDQAFIDVTYLHFSGFADNRNSKWDEELCKRFDVDIEKLPRIVRPDQIMGQIIPEMAERTGLKAGTPVAAGCGDTAASFLSCGAASEGVCVDVAGTASVYASTTASFGVDEKLILGCGQSAVSGLWHPYAYINGGGMNLEWFRREIGVILGAEGLEFSRLNELAAAIEPRLDDPVFVPHLAGRNSPAQPDLRGSWAGLNWNHNAGHLFRGVCEGVALEYRIYQQTLSEMYDGFKPVEIRITGGGGKSAVWNKIKADVLQIPVIPVDRQEGAPLGSALIAGKAAGLFSDLKSAADSWIKKDAATMPSSDMAEHYSGRSVRYVSLMDALNSWAESL</sequence>
<organism evidence="6 7">
    <name type="scientific">Candidatus Thalassospirochaeta sargassi</name>
    <dbReference type="NCBI Taxonomy" id="3119039"/>
    <lineage>
        <taxon>Bacteria</taxon>
        <taxon>Pseudomonadati</taxon>
        <taxon>Spirochaetota</taxon>
        <taxon>Spirochaetia</taxon>
        <taxon>Spirochaetales</taxon>
        <taxon>Spirochaetaceae</taxon>
        <taxon>Candidatus Thalassospirochaeta</taxon>
    </lineage>
</organism>
<dbReference type="SUPFAM" id="SSF53067">
    <property type="entry name" value="Actin-like ATPase domain"/>
    <property type="match status" value="2"/>
</dbReference>
<dbReference type="GO" id="GO:0016301">
    <property type="term" value="F:kinase activity"/>
    <property type="evidence" value="ECO:0007669"/>
    <property type="project" value="UniProtKB-KW"/>
</dbReference>
<evidence type="ECO:0000256" key="2">
    <source>
        <dbReference type="ARBA" id="ARBA00022679"/>
    </source>
</evidence>
<comment type="caution">
    <text evidence="6">The sequence shown here is derived from an EMBL/GenBank/DDBJ whole genome shotgun (WGS) entry which is preliminary data.</text>
</comment>
<dbReference type="EMBL" id="JAQQAL010000040">
    <property type="protein sequence ID" value="MDC7228057.1"/>
    <property type="molecule type" value="Genomic_DNA"/>
</dbReference>
<protein>
    <submittedName>
        <fullName evidence="6">FGGY family carbohydrate kinase</fullName>
    </submittedName>
</protein>
<dbReference type="InterPro" id="IPR018485">
    <property type="entry name" value="FGGY_C"/>
</dbReference>
<dbReference type="InterPro" id="IPR000577">
    <property type="entry name" value="Carb_kinase_FGGY"/>
</dbReference>
<dbReference type="InterPro" id="IPR018484">
    <property type="entry name" value="FGGY_N"/>
</dbReference>
<keyword evidence="2" id="KW-0808">Transferase</keyword>
<keyword evidence="3 6" id="KW-0418">Kinase</keyword>
<dbReference type="CDD" id="cd00366">
    <property type="entry name" value="ASKHA_NBD_FGGY"/>
    <property type="match status" value="1"/>
</dbReference>
<dbReference type="PANTHER" id="PTHR43095:SF2">
    <property type="entry name" value="GLUCONOKINASE"/>
    <property type="match status" value="1"/>
</dbReference>
<comment type="similarity">
    <text evidence="1">Belongs to the FGGY kinase family.</text>
</comment>
<accession>A0AAJ1IHI3</accession>
<dbReference type="Proteomes" id="UP001221217">
    <property type="component" value="Unassembled WGS sequence"/>
</dbReference>
<evidence type="ECO:0000256" key="1">
    <source>
        <dbReference type="ARBA" id="ARBA00009156"/>
    </source>
</evidence>
<gene>
    <name evidence="6" type="ORF">PQJ61_14940</name>
</gene>
<dbReference type="PANTHER" id="PTHR43095">
    <property type="entry name" value="SUGAR KINASE"/>
    <property type="match status" value="1"/>
</dbReference>
<dbReference type="InterPro" id="IPR050406">
    <property type="entry name" value="FGGY_Carb_Kinase"/>
</dbReference>
<dbReference type="GO" id="GO:0005975">
    <property type="term" value="P:carbohydrate metabolic process"/>
    <property type="evidence" value="ECO:0007669"/>
    <property type="project" value="InterPro"/>
</dbReference>
<dbReference type="AlphaFoldDB" id="A0AAJ1IHI3"/>
<dbReference type="Gene3D" id="3.30.420.40">
    <property type="match status" value="2"/>
</dbReference>
<feature type="domain" description="Carbohydrate kinase FGGY C-terminal" evidence="5">
    <location>
        <begin position="289"/>
        <end position="452"/>
    </location>
</feature>
<dbReference type="InterPro" id="IPR043129">
    <property type="entry name" value="ATPase_NBD"/>
</dbReference>
<dbReference type="Pfam" id="PF02782">
    <property type="entry name" value="FGGY_C"/>
    <property type="match status" value="1"/>
</dbReference>
<evidence type="ECO:0000313" key="7">
    <source>
        <dbReference type="Proteomes" id="UP001221217"/>
    </source>
</evidence>
<name>A0AAJ1IHI3_9SPIO</name>
<evidence type="ECO:0000259" key="4">
    <source>
        <dbReference type="Pfam" id="PF00370"/>
    </source>
</evidence>
<dbReference type="PIRSF" id="PIRSF000538">
    <property type="entry name" value="GlpK"/>
    <property type="match status" value="1"/>
</dbReference>
<evidence type="ECO:0000259" key="5">
    <source>
        <dbReference type="Pfam" id="PF02782"/>
    </source>
</evidence>
<proteinExistence type="inferred from homology"/>
<feature type="domain" description="Carbohydrate kinase FGGY N-terminal" evidence="4">
    <location>
        <begin position="6"/>
        <end position="249"/>
    </location>
</feature>
<dbReference type="Pfam" id="PF00370">
    <property type="entry name" value="FGGY_N"/>
    <property type="match status" value="1"/>
</dbReference>
<evidence type="ECO:0000256" key="3">
    <source>
        <dbReference type="ARBA" id="ARBA00022777"/>
    </source>
</evidence>
<evidence type="ECO:0000313" key="6">
    <source>
        <dbReference type="EMBL" id="MDC7228057.1"/>
    </source>
</evidence>
<reference evidence="6 7" key="1">
    <citation type="submission" date="2022-12" db="EMBL/GenBank/DDBJ databases">
        <title>Metagenome assembled genome from gulf of manar.</title>
        <authorList>
            <person name="Kohli P."/>
            <person name="Pk S."/>
            <person name="Venkata Ramana C."/>
            <person name="Sasikala C."/>
        </authorList>
    </citation>
    <scope>NUCLEOTIDE SEQUENCE [LARGE SCALE GENOMIC DNA]</scope>
    <source>
        <strain evidence="6">JB008</strain>
    </source>
</reference>